<dbReference type="AlphaFoldDB" id="A0ABD1H101"/>
<evidence type="ECO:0000313" key="3">
    <source>
        <dbReference type="Proteomes" id="UP001567538"/>
    </source>
</evidence>
<accession>A0ABD1H101</accession>
<evidence type="ECO:0000256" key="1">
    <source>
        <dbReference type="SAM" id="MobiDB-lite"/>
    </source>
</evidence>
<sequence length="694" mass="79121">MRRRFKPKTGFPLTKTTGDIARNRRFQKPSEISKAKRVRFDDAETDASCGGHEAAQSPKCGGPKTSEYAYFRKVKEGAVNGHFHALHKENERLKSSKICDLPSVTNKESEELDPGIKYHKLSISGESAGPSGHKLFVSSPVSRYGESNEIRSKELTHKTKQRSSLLTETATPVKQFLISSQLNQTTENFLLPCPEDECNEKGLFSEKRKKLRHWVALATSSELGKLHKKRPDLVSFLLSRLIPKGNENRVSSKENADITSESLTIYESDNMDKGLPLYHKSDCHKELPKVSSERSSEIVLREWDRFNNGFTSNCCEEGDCQVTMDRCRRSSDIVLREWDSFDSEFPSNYGKEGDLQKTMDRCGKSNEVVIRELDSFHPEFPSSYYKESDFQNKSMDPDQHSSSRICNSYDTRRGYSFCLPFESFRSMGAFHLKDPDECGPIVGHGREEPYRNSLEWDFGLEKGRLDDGTRQDVCHKLANDWRQQGIVDNVLDTKGFCPSPLFSSCCLINPLPNYESNGCLMRDVQPIFDNVKYGMVKPGQFSLSFPNSPKRITLAEDKIAGTVLPYSNILSSYRDPRSPKKVWDCRPHSDDWWQCSSAREFLTEDHPPGIHAWKFPQNENESYSLSLLKEAPAESFTSFSEGVFDHYPFSSTLHSPLDTFMNCPLSLNHDSQDIHDQELWSDDCNNEMGYINML</sequence>
<feature type="region of interest" description="Disordered" evidence="1">
    <location>
        <begin position="1"/>
        <end position="61"/>
    </location>
</feature>
<organism evidence="2 3">
    <name type="scientific">Salvia divinorum</name>
    <name type="common">Maria pastora</name>
    <name type="synonym">Diviner's sage</name>
    <dbReference type="NCBI Taxonomy" id="28513"/>
    <lineage>
        <taxon>Eukaryota</taxon>
        <taxon>Viridiplantae</taxon>
        <taxon>Streptophyta</taxon>
        <taxon>Embryophyta</taxon>
        <taxon>Tracheophyta</taxon>
        <taxon>Spermatophyta</taxon>
        <taxon>Magnoliopsida</taxon>
        <taxon>eudicotyledons</taxon>
        <taxon>Gunneridae</taxon>
        <taxon>Pentapetalae</taxon>
        <taxon>asterids</taxon>
        <taxon>lamiids</taxon>
        <taxon>Lamiales</taxon>
        <taxon>Lamiaceae</taxon>
        <taxon>Nepetoideae</taxon>
        <taxon>Mentheae</taxon>
        <taxon>Salviinae</taxon>
        <taxon>Salvia</taxon>
        <taxon>Salvia subgen. Calosphace</taxon>
    </lineage>
</organism>
<comment type="caution">
    <text evidence="2">The sequence shown here is derived from an EMBL/GenBank/DDBJ whole genome shotgun (WGS) entry which is preliminary data.</text>
</comment>
<name>A0ABD1H101_SALDI</name>
<reference evidence="2 3" key="1">
    <citation type="submission" date="2024-06" db="EMBL/GenBank/DDBJ databases">
        <title>A chromosome level genome sequence of Diviner's sage (Salvia divinorum).</title>
        <authorList>
            <person name="Ford S.A."/>
            <person name="Ro D.-K."/>
            <person name="Ness R.W."/>
            <person name="Phillips M.A."/>
        </authorList>
    </citation>
    <scope>NUCLEOTIDE SEQUENCE [LARGE SCALE GENOMIC DNA]</scope>
    <source>
        <strain evidence="2">SAF-2024a</strain>
        <tissue evidence="2">Leaf</tissue>
    </source>
</reference>
<dbReference type="Proteomes" id="UP001567538">
    <property type="component" value="Unassembled WGS sequence"/>
</dbReference>
<dbReference type="EMBL" id="JBEAFC010000007">
    <property type="protein sequence ID" value="KAL1550090.1"/>
    <property type="molecule type" value="Genomic_DNA"/>
</dbReference>
<protein>
    <submittedName>
        <fullName evidence="2">Uncharacterized protein</fullName>
    </submittedName>
</protein>
<gene>
    <name evidence="2" type="ORF">AAHA92_18102</name>
</gene>
<evidence type="ECO:0000313" key="2">
    <source>
        <dbReference type="EMBL" id="KAL1550090.1"/>
    </source>
</evidence>
<keyword evidence="3" id="KW-1185">Reference proteome</keyword>
<proteinExistence type="predicted"/>
<feature type="compositionally biased region" description="Basic and acidic residues" evidence="1">
    <location>
        <begin position="31"/>
        <end position="42"/>
    </location>
</feature>